<protein>
    <submittedName>
        <fullName evidence="1">Uncharacterized protein</fullName>
    </submittedName>
</protein>
<sequence length="120" mass="14639">MNYFLKNYRIMRYNRRKKPWRSLKWAFNCEKSCSKLRYLLYCCLFIEAALIFPGERDRICRELVKIYTVKDEIMEEAITEITSFEGMEGEMREHGVLLDLKEGELKFWQKVERQILNESH</sequence>
<evidence type="ECO:0000313" key="1">
    <source>
        <dbReference type="EMBL" id="NNJ28670.1"/>
    </source>
</evidence>
<evidence type="ECO:0000313" key="2">
    <source>
        <dbReference type="Proteomes" id="UP000539052"/>
    </source>
</evidence>
<dbReference type="EMBL" id="JAAOXG010000002">
    <property type="protein sequence ID" value="NNJ28670.1"/>
    <property type="molecule type" value="Genomic_DNA"/>
</dbReference>
<reference evidence="1 2" key="1">
    <citation type="submission" date="2020-03" db="EMBL/GenBank/DDBJ databases">
        <title>Genome Sequence of industrial isolate, B5A.</title>
        <authorList>
            <person name="Sharma S."/>
            <person name="Patil P.B."/>
            <person name="Korpole S."/>
        </authorList>
    </citation>
    <scope>NUCLEOTIDE SEQUENCE [LARGE SCALE GENOMIC DNA]</scope>
    <source>
        <strain evidence="1 2">PI-S10-B5A</strain>
    </source>
</reference>
<dbReference type="RefSeq" id="WP_170820021.1">
    <property type="nucleotide sequence ID" value="NZ_JAAOXG010000002.1"/>
</dbReference>
<organism evidence="1 2">
    <name type="scientific">Lacrimispora defluvii</name>
    <dbReference type="NCBI Taxonomy" id="2719233"/>
    <lineage>
        <taxon>Bacteria</taxon>
        <taxon>Bacillati</taxon>
        <taxon>Bacillota</taxon>
        <taxon>Clostridia</taxon>
        <taxon>Lachnospirales</taxon>
        <taxon>Lachnospiraceae</taxon>
        <taxon>Lacrimispora</taxon>
    </lineage>
</organism>
<proteinExistence type="predicted"/>
<gene>
    <name evidence="1" type="ORF">G9470_02485</name>
</gene>
<accession>A0ABX1VMS3</accession>
<comment type="caution">
    <text evidence="1">The sequence shown here is derived from an EMBL/GenBank/DDBJ whole genome shotgun (WGS) entry which is preliminary data.</text>
</comment>
<name>A0ABX1VMS3_9FIRM</name>
<keyword evidence="2" id="KW-1185">Reference proteome</keyword>
<dbReference type="Proteomes" id="UP000539052">
    <property type="component" value="Unassembled WGS sequence"/>
</dbReference>